<comment type="caution">
    <text evidence="3">The sequence shown here is derived from an EMBL/GenBank/DDBJ whole genome shotgun (WGS) entry which is preliminary data.</text>
</comment>
<dbReference type="Pfam" id="PF06970">
    <property type="entry name" value="RepA_N"/>
    <property type="match status" value="1"/>
</dbReference>
<dbReference type="EMBL" id="JASUZV010000002">
    <property type="protein sequence ID" value="MDL5042888.1"/>
    <property type="molecule type" value="Genomic_DNA"/>
</dbReference>
<dbReference type="RefSeq" id="WP_285955483.1">
    <property type="nucleotide sequence ID" value="NZ_JASUZV010000002.1"/>
</dbReference>
<sequence>MTKIQMITADEFQTSERFYALPKILFESDRYKQMRIDTKVAYAILKDRLSLSLKNNWIDEAGYIYLVYSNANLMEILNCSKSTLLRIKKQLTEYGLIYEVKQSNSQKGTLANRIYLGQLIDDKSTRTLVNTDFSEPDTPPVSDLDQGGVRFRLEGCQIQTRGVSDSDTNDTDNSDTNISDTDIPSEDDEEIAYPSQDDKYQNTLNRKVDEATQYDRDYIWGLVYERLRQERFSKASSDFVMRHFDERYQYALENMRYASSTEKIAEFVFNGILAVFNQERRKQENTNG</sequence>
<gene>
    <name evidence="3" type="ORF">QRD39_02035</name>
</gene>
<evidence type="ECO:0000313" key="3">
    <source>
        <dbReference type="EMBL" id="MDL5042888.1"/>
    </source>
</evidence>
<name>A0ABT7LQI3_9STRE</name>
<evidence type="ECO:0000313" key="4">
    <source>
        <dbReference type="Proteomes" id="UP001529255"/>
    </source>
</evidence>
<dbReference type="InterPro" id="IPR010724">
    <property type="entry name" value="RepA_N"/>
</dbReference>
<accession>A0ABT7LQI3</accession>
<feature type="domain" description="Replication initiator A N-terminal" evidence="2">
    <location>
        <begin position="17"/>
        <end position="91"/>
    </location>
</feature>
<evidence type="ECO:0000256" key="1">
    <source>
        <dbReference type="SAM" id="MobiDB-lite"/>
    </source>
</evidence>
<keyword evidence="4" id="KW-1185">Reference proteome</keyword>
<protein>
    <submittedName>
        <fullName evidence="3">Replication initiator protein A</fullName>
    </submittedName>
</protein>
<reference evidence="3 4" key="1">
    <citation type="submission" date="2023-06" db="EMBL/GenBank/DDBJ databases">
        <title>A potential novel species of Streptococcus isolated from human milk sample.</title>
        <authorList>
            <person name="Nguyen H.V."/>
            <person name="Trinh A.T.V."/>
            <person name="Hoang A.T.L."/>
            <person name="Bui L.N.H."/>
            <person name="Tran Q.T.L."/>
            <person name="Trinh T."/>
        </authorList>
    </citation>
    <scope>NUCLEOTIDE SEQUENCE [LARGE SCALE GENOMIC DNA]</scope>
    <source>
        <strain evidence="3 4">VTCC 12812</strain>
    </source>
</reference>
<evidence type="ECO:0000259" key="2">
    <source>
        <dbReference type="Pfam" id="PF06970"/>
    </source>
</evidence>
<feature type="region of interest" description="Disordered" evidence="1">
    <location>
        <begin position="161"/>
        <end position="188"/>
    </location>
</feature>
<dbReference type="Proteomes" id="UP001529255">
    <property type="component" value="Unassembled WGS sequence"/>
</dbReference>
<organism evidence="3 4">
    <name type="scientific">Streptococcus raffinosi</name>
    <dbReference type="NCBI Taxonomy" id="3053355"/>
    <lineage>
        <taxon>Bacteria</taxon>
        <taxon>Bacillati</taxon>
        <taxon>Bacillota</taxon>
        <taxon>Bacilli</taxon>
        <taxon>Lactobacillales</taxon>
        <taxon>Streptococcaceae</taxon>
        <taxon>Streptococcus</taxon>
    </lineage>
</organism>
<proteinExistence type="predicted"/>